<proteinExistence type="predicted"/>
<evidence type="ECO:0000313" key="4">
    <source>
        <dbReference type="EMBL" id="EDY17412.1"/>
    </source>
</evidence>
<gene>
    <name evidence="4" type="ORF">CfE428DRAFT_5098</name>
</gene>
<dbReference type="InterPro" id="IPR015915">
    <property type="entry name" value="Kelch-typ_b-propeller"/>
</dbReference>
<dbReference type="Gene3D" id="2.130.10.80">
    <property type="entry name" value="Galactose oxidase/kelch, beta-propeller"/>
    <property type="match status" value="2"/>
</dbReference>
<dbReference type="PANTHER" id="PTHR46344">
    <property type="entry name" value="OS02G0202900 PROTEIN"/>
    <property type="match status" value="1"/>
</dbReference>
<keyword evidence="5" id="KW-1185">Reference proteome</keyword>
<dbReference type="Gene3D" id="2.60.40.10">
    <property type="entry name" value="Immunoglobulins"/>
    <property type="match status" value="2"/>
</dbReference>
<dbReference type="EMBL" id="ABVL01000020">
    <property type="protein sequence ID" value="EDY17412.1"/>
    <property type="molecule type" value="Genomic_DNA"/>
</dbReference>
<dbReference type="PROSITE" id="PS00018">
    <property type="entry name" value="EF_HAND_1"/>
    <property type="match status" value="1"/>
</dbReference>
<dbReference type="InterPro" id="IPR013783">
    <property type="entry name" value="Ig-like_fold"/>
</dbReference>
<dbReference type="InterPro" id="IPR018247">
    <property type="entry name" value="EF_Hand_1_Ca_BS"/>
</dbReference>
<dbReference type="Pfam" id="PF19190">
    <property type="entry name" value="BACON_2"/>
    <property type="match status" value="2"/>
</dbReference>
<evidence type="ECO:0000256" key="2">
    <source>
        <dbReference type="ARBA" id="ARBA00022737"/>
    </source>
</evidence>
<dbReference type="AlphaFoldDB" id="B4D858"/>
<organism evidence="4 5">
    <name type="scientific">Chthoniobacter flavus Ellin428</name>
    <dbReference type="NCBI Taxonomy" id="497964"/>
    <lineage>
        <taxon>Bacteria</taxon>
        <taxon>Pseudomonadati</taxon>
        <taxon>Verrucomicrobiota</taxon>
        <taxon>Spartobacteria</taxon>
        <taxon>Chthoniobacterales</taxon>
        <taxon>Chthoniobacteraceae</taxon>
        <taxon>Chthoniobacter</taxon>
    </lineage>
</organism>
<reference evidence="4 5" key="1">
    <citation type="journal article" date="2011" name="J. Bacteriol.">
        <title>Genome sequence of Chthoniobacter flavus Ellin428, an aerobic heterotrophic soil bacterium.</title>
        <authorList>
            <person name="Kant R."/>
            <person name="van Passel M.W."/>
            <person name="Palva A."/>
            <person name="Lucas S."/>
            <person name="Lapidus A."/>
            <person name="Glavina Del Rio T."/>
            <person name="Dalin E."/>
            <person name="Tice H."/>
            <person name="Bruce D."/>
            <person name="Goodwin L."/>
            <person name="Pitluck S."/>
            <person name="Larimer F.W."/>
            <person name="Land M.L."/>
            <person name="Hauser L."/>
            <person name="Sangwan P."/>
            <person name="de Vos W.M."/>
            <person name="Janssen P.H."/>
            <person name="Smidt H."/>
        </authorList>
    </citation>
    <scope>NUCLEOTIDE SEQUENCE [LARGE SCALE GENOMIC DNA]</scope>
    <source>
        <strain evidence="4 5">Ellin428</strain>
    </source>
</reference>
<evidence type="ECO:0000259" key="3">
    <source>
        <dbReference type="Pfam" id="PF19190"/>
    </source>
</evidence>
<feature type="domain" description="BACON" evidence="3">
    <location>
        <begin position="610"/>
        <end position="660"/>
    </location>
</feature>
<dbReference type="Proteomes" id="UP000005824">
    <property type="component" value="Unassembled WGS sequence"/>
</dbReference>
<name>B4D858_9BACT</name>
<dbReference type="eggNOG" id="COG3391">
    <property type="taxonomic scope" value="Bacteria"/>
</dbReference>
<accession>B4D858</accession>
<dbReference type="Pfam" id="PF01344">
    <property type="entry name" value="Kelch_1"/>
    <property type="match status" value="1"/>
</dbReference>
<keyword evidence="2" id="KW-0677">Repeat</keyword>
<dbReference type="SUPFAM" id="SSF117281">
    <property type="entry name" value="Kelch motif"/>
    <property type="match status" value="1"/>
</dbReference>
<dbReference type="Pfam" id="PF17963">
    <property type="entry name" value="Big_9"/>
    <property type="match status" value="1"/>
</dbReference>
<evidence type="ECO:0000313" key="5">
    <source>
        <dbReference type="Proteomes" id="UP000005824"/>
    </source>
</evidence>
<dbReference type="InterPro" id="IPR024361">
    <property type="entry name" value="BACON"/>
</dbReference>
<keyword evidence="1" id="KW-0880">Kelch repeat</keyword>
<dbReference type="STRING" id="497964.CfE428DRAFT_5098"/>
<dbReference type="InterPro" id="IPR037293">
    <property type="entry name" value="Gal_Oxidase_central_sf"/>
</dbReference>
<evidence type="ECO:0000256" key="1">
    <source>
        <dbReference type="ARBA" id="ARBA00022441"/>
    </source>
</evidence>
<feature type="domain" description="BACON" evidence="3">
    <location>
        <begin position="719"/>
        <end position="789"/>
    </location>
</feature>
<protein>
    <submittedName>
        <fullName evidence="4">Kelch repeat-containing protein</fullName>
    </submittedName>
</protein>
<dbReference type="eggNOG" id="COG1404">
    <property type="taxonomic scope" value="Bacteria"/>
</dbReference>
<sequence>MMPDDSDSSLPSADFISHVTRLALVLATLGIFACSAIAGSWTPLTQRAPRTIGLMVLLSDGTVLAQNNNGTAWYRLTPDSQGHYATGTWSTIAAMHDSRLYCATQMLKDGRIFVAGGEYGTGHTTAEVYNPLTNVWTELPSANATFSDANSEILPDGRVIVALVQGTLKQTIIYNPVANTWTAGPTTNGIHNESMWIKQPDDSILFIDRLTTNSERYIPSLNQWITDATVPVSIYDPYGLESGPGFLLPNGKSIFLGATGHTAIYTPSGSTANGSWIAGPDIPNSSGAPDAPGAMMPNGIILCSVSPTPTSGNHFPTPTTFYEYDYVANTFTQVNAPTGTSLSQSAYIGNMLVVPDGTVLYSNDGTQLYDYQPSGTPLVAGQPTISSITQNSDGSFHLVGTQLNGISEGSAYGDDNQNASNYPIVRLTSSGGTVYFARTYNWSRTSVQTGSTAVTTEFTLPTGLPADTYSLNVIANGIPSDPTSFTVAPIVVSMPATVTEGTSVSATVTLPVAPGQDTAVNLSASNSTLLSVPASVTVLAGQTSANFTVTAPEQAGLIGKQAVAISAASSGYQTGLSYIDELDDKSAFLTVSPATSFNPNGLKGGPFSPASATYTLKNTGNFTLSWTAKKTASWMTLSPTSGSLVAGASTTVTVSINTSVANGEAVGSYSDNILFSNTTSGDGNTAIAASLTVNGSPAMVVSGNAVNSTGPGGGPFVPASTTFSIKNTGTAAMLWSATKTASWLTISPTSGTIQPNSSTNVTVSINTAANSLAMGAYNDTITFTNTSNSVGNTTSSALLIVDQTTYTNTIDTDPGWSRQGEWAWGTPTGGGGANGTHDPTSGATGAKVLGVNLSGDYSLTPGGPFYLTAGPFNLTGNAATRLRFARWLNTDVQPNAFATVDISKDGTNWTNVWNNGTSAVTDSSWQTVQYDISSVADNQSTVYVRWGYQIASGALAYSGWNIDDVKILGTTNGIAPTATLQRVLVPLNTATAVTLTGTDTNNPVQPMTFQVTTQPQHGTLSGTAPNLTYTPVNGFVGLDSFTFTCTNEFNLTSAPATVTLDVYANYSTWAASHGVTGALNGPLADFDGDGVLNLFEWAFGMNPAAADDSSISLSGGTIVHRGGLSVVVTGSGVNTQYSVLFGRRDDYLAVGLVYTVQFSNDLQNWVTSNATPTVMADDGEIQAVTVAAPAAQNGKPFGFVRLQITGPN</sequence>
<dbReference type="Gene3D" id="2.60.40.3440">
    <property type="match status" value="1"/>
</dbReference>
<dbReference type="InParanoid" id="B4D858"/>
<dbReference type="PANTHER" id="PTHR46344:SF27">
    <property type="entry name" value="KELCH REPEAT SUPERFAMILY PROTEIN"/>
    <property type="match status" value="1"/>
</dbReference>
<dbReference type="eggNOG" id="COG1075">
    <property type="taxonomic scope" value="Bacteria"/>
</dbReference>
<dbReference type="eggNOG" id="COG3055">
    <property type="taxonomic scope" value="Bacteria"/>
</dbReference>
<comment type="caution">
    <text evidence="4">The sequence shown here is derived from an EMBL/GenBank/DDBJ whole genome shotgun (WGS) entry which is preliminary data.</text>
</comment>
<dbReference type="InterPro" id="IPR006652">
    <property type="entry name" value="Kelch_1"/>
</dbReference>